<accession>A0A1I6M834</accession>
<dbReference type="InterPro" id="IPR029016">
    <property type="entry name" value="GAF-like_dom_sf"/>
</dbReference>
<evidence type="ECO:0000313" key="12">
    <source>
        <dbReference type="Proteomes" id="UP000199062"/>
    </source>
</evidence>
<dbReference type="PROSITE" id="PS50112">
    <property type="entry name" value="PAS"/>
    <property type="match status" value="7"/>
</dbReference>
<dbReference type="OrthoDB" id="165911at2157"/>
<gene>
    <name evidence="11" type="ORF">SAMN05216559_3945</name>
</gene>
<feature type="domain" description="PAC" evidence="10">
    <location>
        <begin position="203"/>
        <end position="254"/>
    </location>
</feature>
<feature type="domain" description="PAS" evidence="9">
    <location>
        <begin position="131"/>
        <end position="201"/>
    </location>
</feature>
<feature type="domain" description="PAC" evidence="10">
    <location>
        <begin position="1078"/>
        <end position="1130"/>
    </location>
</feature>
<keyword evidence="7" id="KW-0804">Transcription</keyword>
<proteinExistence type="predicted"/>
<feature type="domain" description="PAC" evidence="10">
    <location>
        <begin position="830"/>
        <end position="881"/>
    </location>
</feature>
<dbReference type="Pfam" id="PF15915">
    <property type="entry name" value="BAT"/>
    <property type="match status" value="1"/>
</dbReference>
<dbReference type="Proteomes" id="UP000199062">
    <property type="component" value="Unassembled WGS sequence"/>
</dbReference>
<feature type="domain" description="PAC" evidence="10">
    <location>
        <begin position="953"/>
        <end position="1005"/>
    </location>
</feature>
<organism evidence="11 12">
    <name type="scientific">Halomicrobium zhouii</name>
    <dbReference type="NCBI Taxonomy" id="767519"/>
    <lineage>
        <taxon>Archaea</taxon>
        <taxon>Methanobacteriati</taxon>
        <taxon>Methanobacteriota</taxon>
        <taxon>Stenosarchaea group</taxon>
        <taxon>Halobacteria</taxon>
        <taxon>Halobacteriales</taxon>
        <taxon>Haloarculaceae</taxon>
        <taxon>Halomicrobium</taxon>
    </lineage>
</organism>
<feature type="domain" description="PAS" evidence="9">
    <location>
        <begin position="783"/>
        <end position="827"/>
    </location>
</feature>
<dbReference type="STRING" id="767519.SAMN05216559_3945"/>
<evidence type="ECO:0000256" key="4">
    <source>
        <dbReference type="ARBA" id="ARBA00022679"/>
    </source>
</evidence>
<evidence type="ECO:0000256" key="5">
    <source>
        <dbReference type="ARBA" id="ARBA00022777"/>
    </source>
</evidence>
<feature type="domain" description="PAS" evidence="9">
    <location>
        <begin position="1006"/>
        <end position="1075"/>
    </location>
</feature>
<keyword evidence="6" id="KW-0805">Transcription regulation</keyword>
<dbReference type="InterPro" id="IPR013767">
    <property type="entry name" value="PAS_fold"/>
</dbReference>
<dbReference type="InterPro" id="IPR035965">
    <property type="entry name" value="PAS-like_dom_sf"/>
</dbReference>
<dbReference type="EMBL" id="FOZK01000005">
    <property type="protein sequence ID" value="SFS11793.1"/>
    <property type="molecule type" value="Genomic_DNA"/>
</dbReference>
<dbReference type="Pfam" id="PF08447">
    <property type="entry name" value="PAS_3"/>
    <property type="match status" value="3"/>
</dbReference>
<keyword evidence="5" id="KW-0418">Kinase</keyword>
<dbReference type="InterPro" id="IPR031803">
    <property type="entry name" value="BAT_GAF/HTH-assoc"/>
</dbReference>
<dbReference type="SUPFAM" id="SSF88659">
    <property type="entry name" value="Sigma3 and sigma4 domains of RNA polymerase sigma factors"/>
    <property type="match status" value="1"/>
</dbReference>
<dbReference type="InterPro" id="IPR007050">
    <property type="entry name" value="HTH_bacterioopsin"/>
</dbReference>
<dbReference type="SMART" id="SM00086">
    <property type="entry name" value="PAC"/>
    <property type="match status" value="9"/>
</dbReference>
<feature type="domain" description="PAC" evidence="10">
    <location>
        <begin position="455"/>
        <end position="506"/>
    </location>
</feature>
<keyword evidence="3" id="KW-0597">Phosphoprotein</keyword>
<dbReference type="RefSeq" id="WP_089818948.1">
    <property type="nucleotide sequence ID" value="NZ_FOZK01000005.1"/>
</dbReference>
<dbReference type="PANTHER" id="PTHR43304:SF1">
    <property type="entry name" value="PAC DOMAIN-CONTAINING PROTEIN"/>
    <property type="match status" value="1"/>
</dbReference>
<dbReference type="InterPro" id="IPR013324">
    <property type="entry name" value="RNA_pol_sigma_r3/r4-like"/>
</dbReference>
<evidence type="ECO:0000259" key="9">
    <source>
        <dbReference type="PROSITE" id="PS50112"/>
    </source>
</evidence>
<evidence type="ECO:0000256" key="7">
    <source>
        <dbReference type="ARBA" id="ARBA00023163"/>
    </source>
</evidence>
<dbReference type="Gene3D" id="3.30.450.20">
    <property type="entry name" value="PAS domain"/>
    <property type="match status" value="9"/>
</dbReference>
<evidence type="ECO:0000256" key="1">
    <source>
        <dbReference type="ARBA" id="ARBA00000085"/>
    </source>
</evidence>
<dbReference type="Pfam" id="PF08448">
    <property type="entry name" value="PAS_4"/>
    <property type="match status" value="4"/>
</dbReference>
<dbReference type="InterPro" id="IPR013655">
    <property type="entry name" value="PAS_fold_3"/>
</dbReference>
<keyword evidence="8" id="KW-1133">Transmembrane helix</keyword>
<keyword evidence="8" id="KW-0812">Transmembrane</keyword>
<keyword evidence="12" id="KW-1185">Reference proteome</keyword>
<comment type="catalytic activity">
    <reaction evidence="1">
        <text>ATP + protein L-histidine = ADP + protein N-phospho-L-histidine.</text>
        <dbReference type="EC" id="2.7.13.3"/>
    </reaction>
</comment>
<feature type="domain" description="PAC" evidence="10">
    <location>
        <begin position="1207"/>
        <end position="1258"/>
    </location>
</feature>
<protein>
    <recommendedName>
        <fullName evidence="2">histidine kinase</fullName>
        <ecNumber evidence="2">2.7.13.3</ecNumber>
    </recommendedName>
</protein>
<sequence length="1826" mass="203823">MTASWGVVPATDRWRHRWNRVHAWFVLSVAFCVAVSVGIVGDPAVFGSPGGPGQVLVGFVGLAVAGGDDDDDAVADLLDRIERFEDGEDVDFESDREDDIGLLYDAVGSLADRAGGSDRRTGGAGRELERHATATDDALDAVEDVFAVIDEDGYPQRWNERLADVLGYDDAEMASTHVLEWFPADDHRTVEGAIRAASETGSVRVEAPLTTVDGEQTTYEFVASALEDADGNPVVAAIGRDVSERTAREAELERQASLLDSLFERLPVSLYVKDREGRHVRTSIPYHREQYPDDEEWFIGKTDPEIYDSELAAETHADDRRVIEEGEPIVEKVEFDPADEEWLLTSKVPWRDEDGDVRGLIGISQYVTEQKERERELRETKRKLELTLEGTRTGIYDWNMETNEVDWSETFERMLGLEPGTFEGTYDDFERRVHPDDVSRIDAAVDRALENDELFLTEFRLRHEDGRWIWVNARGWVVVDEEGHRRMVGINHDITERKEREQQLQRYKEYTDDILDALDDVFYVLDSNGNLQRWNESMSEVTGYTDDELRGKQALEFFSEQDVEAVSAAIEEVFETGNTRIEVEALTKDGRSIPYELVAARLEDPEGNQVLAGIGRDVSERRRLEQDLRTEKEHFRVALENSPLVAFRQDTDLRYTWVGNPQRDFRDHEVIGKRDDEIFPPQSAETLTEIKRSALETGDAVREEVTYELPSGEEVTYDLTVEPFRNESGEIVGLTIAALDITERREREAEIERTTDLLEQAGRIARIGGWELDLTTDPPEMTWTDELYDIHGVEPGTPVDVETVVDRYHPEDREYIENRLEAAIERGESYDMEVRIQSGSDQHRWVRALGEAVSEDGEVVKLRGSIQDITEQKEREAELRATKNRMQKFIETSPVGVVGTTPEGIVTLWNDAMEQIFGWSAEEVLGEPYPAISDGDDDPDPVRQRVLDGEAISQVELERVTKDGEQIDVSLSTGPVYDAAGDISEVVGYIEDITERKERERELQETNERLNAVIDASPDAIVALDTDGTVTLWNPAAERIFGWREDEILGEPMPIVPPERAEEHADILRRLADGETVRGAEVLRQTRDGERIELSLSAAPLRDADGTIVGNLGVSEDISRRKERQRELERTKDMLAQAQQLAAVGGWELDLAGDEPVLEWTDELYRIHGLPPGADVTLDEALDFYHTEDRPRIRDAIDRVVETGGTYDEETRFYAADGEQRWVRAIGKAIQQDGETVKLRGAFQDITRQKERELALQSLHDATRGLLHTESETEVAELVVETAAELFDVSGVAVYTIDDASNRLVPAAYTDAFDALSDGAPSVGVGDDAAVWNCFATGERVVFDDAETARQSRVFGESVDGGLLVPMGDHGVFVVATDGPRIDDDTRRLAETLVATTEAAFDRLASEADLRKRDEELEAQNRRLRRQIQINDIIRRVDQSLVGATSREEVESAVCDRLVESDDVAFAWIGGFDGDGDELVPRAWAGPGQTYLDTLALDDLKDSTEPSLATARSGEATVVGNVVDRLREDAWRRGALANDFHSVISVPLAVDEYSHGALTVYAGEPDTFGDLERTVFAELGRSIANAINAVSAREALHADTVVELTLRFDDPNGVLSRVARDADCDVEYEGISTRSADETRLFFATTGAAADAVADVLEGLYAVTECRLVSESDDGRCLFEVTVTGTVLPSALVDQGASPRSIRATPIGTEVVVDLPTSTDVREFVETLGEEFPSVELAGRRNVERGMGTRQQLLSSLLGELTDRQLEVLRTAYFAGFFEWPRQSTGEEVAEMLDVTQPTVNRHLRLGQQRLLAQLFDEEAPDLVAA</sequence>
<dbReference type="PROSITE" id="PS50113">
    <property type="entry name" value="PAC"/>
    <property type="match status" value="9"/>
</dbReference>
<feature type="domain" description="PAS" evidence="9">
    <location>
        <begin position="1131"/>
        <end position="1204"/>
    </location>
</feature>
<feature type="domain" description="PAS" evidence="9">
    <location>
        <begin position="882"/>
        <end position="927"/>
    </location>
</feature>
<dbReference type="PANTHER" id="PTHR43304">
    <property type="entry name" value="PHYTOCHROME-LIKE PROTEIN CPH1"/>
    <property type="match status" value="1"/>
</dbReference>
<dbReference type="SMART" id="SM00091">
    <property type="entry name" value="PAS"/>
    <property type="match status" value="7"/>
</dbReference>
<reference evidence="11 12" key="1">
    <citation type="submission" date="2016-10" db="EMBL/GenBank/DDBJ databases">
        <authorList>
            <person name="de Groot N.N."/>
        </authorList>
    </citation>
    <scope>NUCLEOTIDE SEQUENCE [LARGE SCALE GENOMIC DNA]</scope>
    <source>
        <strain evidence="11 12">CGMCC 1.10457</strain>
    </source>
</reference>
<dbReference type="InterPro" id="IPR003018">
    <property type="entry name" value="GAF"/>
</dbReference>
<feature type="domain" description="PAC" evidence="10">
    <location>
        <begin position="324"/>
        <end position="379"/>
    </location>
</feature>
<dbReference type="Pfam" id="PF00989">
    <property type="entry name" value="PAS"/>
    <property type="match status" value="2"/>
</dbReference>
<dbReference type="InterPro" id="IPR000700">
    <property type="entry name" value="PAS-assoc_C"/>
</dbReference>
<keyword evidence="8" id="KW-0472">Membrane</keyword>
<dbReference type="GO" id="GO:0006355">
    <property type="term" value="P:regulation of DNA-templated transcription"/>
    <property type="evidence" value="ECO:0007669"/>
    <property type="project" value="InterPro"/>
</dbReference>
<dbReference type="InterPro" id="IPR052162">
    <property type="entry name" value="Sensor_kinase/Photoreceptor"/>
</dbReference>
<dbReference type="InterPro" id="IPR013656">
    <property type="entry name" value="PAS_4"/>
</dbReference>
<evidence type="ECO:0000313" key="11">
    <source>
        <dbReference type="EMBL" id="SFS11793.1"/>
    </source>
</evidence>
<dbReference type="InterPro" id="IPR000014">
    <property type="entry name" value="PAS"/>
</dbReference>
<feature type="domain" description="PAS" evidence="9">
    <location>
        <begin position="380"/>
        <end position="452"/>
    </location>
</feature>
<dbReference type="NCBIfam" id="TIGR00229">
    <property type="entry name" value="sensory_box"/>
    <property type="match status" value="7"/>
</dbReference>
<feature type="domain" description="PAC" evidence="10">
    <location>
        <begin position="579"/>
        <end position="630"/>
    </location>
</feature>
<evidence type="ECO:0000256" key="6">
    <source>
        <dbReference type="ARBA" id="ARBA00023015"/>
    </source>
</evidence>
<dbReference type="Gene3D" id="1.10.10.10">
    <property type="entry name" value="Winged helix-like DNA-binding domain superfamily/Winged helix DNA-binding domain"/>
    <property type="match status" value="1"/>
</dbReference>
<feature type="domain" description="PAS" evidence="9">
    <location>
        <begin position="507"/>
        <end position="577"/>
    </location>
</feature>
<dbReference type="GO" id="GO:0004673">
    <property type="term" value="F:protein histidine kinase activity"/>
    <property type="evidence" value="ECO:0007669"/>
    <property type="project" value="UniProtKB-EC"/>
</dbReference>
<dbReference type="InterPro" id="IPR001610">
    <property type="entry name" value="PAC"/>
</dbReference>
<evidence type="ECO:0000259" key="10">
    <source>
        <dbReference type="PROSITE" id="PS50113"/>
    </source>
</evidence>
<dbReference type="Gene3D" id="3.30.450.40">
    <property type="match status" value="2"/>
</dbReference>
<dbReference type="InterPro" id="IPR036388">
    <property type="entry name" value="WH-like_DNA-bd_sf"/>
</dbReference>
<dbReference type="CDD" id="cd00130">
    <property type="entry name" value="PAS"/>
    <property type="match status" value="8"/>
</dbReference>
<dbReference type="SUPFAM" id="SSF55785">
    <property type="entry name" value="PYP-like sensor domain (PAS domain)"/>
    <property type="match status" value="9"/>
</dbReference>
<dbReference type="Pfam" id="PF04967">
    <property type="entry name" value="HTH_10"/>
    <property type="match status" value="1"/>
</dbReference>
<evidence type="ECO:0000256" key="8">
    <source>
        <dbReference type="SAM" id="Phobius"/>
    </source>
</evidence>
<evidence type="ECO:0000256" key="2">
    <source>
        <dbReference type="ARBA" id="ARBA00012438"/>
    </source>
</evidence>
<dbReference type="SUPFAM" id="SSF55781">
    <property type="entry name" value="GAF domain-like"/>
    <property type="match status" value="2"/>
</dbReference>
<evidence type="ECO:0000256" key="3">
    <source>
        <dbReference type="ARBA" id="ARBA00022553"/>
    </source>
</evidence>
<dbReference type="Gene3D" id="2.10.70.100">
    <property type="match status" value="2"/>
</dbReference>
<keyword evidence="4" id="KW-0808">Transferase</keyword>
<feature type="transmembrane region" description="Helical" evidence="8">
    <location>
        <begin position="21"/>
        <end position="41"/>
    </location>
</feature>
<dbReference type="EC" id="2.7.13.3" evidence="2"/>
<dbReference type="Pfam" id="PF13185">
    <property type="entry name" value="GAF_2"/>
    <property type="match status" value="2"/>
</dbReference>
<name>A0A1I6M834_9EURY</name>
<feature type="domain" description="PAC" evidence="10">
    <location>
        <begin position="701"/>
        <end position="753"/>
    </location>
</feature>